<dbReference type="RefSeq" id="WP_377168713.1">
    <property type="nucleotide sequence ID" value="NZ_JBHSMQ010000006.1"/>
</dbReference>
<name>A0ABW0KUP5_9BACT</name>
<reference evidence="2" key="1">
    <citation type="journal article" date="2019" name="Int. J. Syst. Evol. Microbiol.">
        <title>The Global Catalogue of Microorganisms (GCM) 10K type strain sequencing project: providing services to taxonomists for standard genome sequencing and annotation.</title>
        <authorList>
            <consortium name="The Broad Institute Genomics Platform"/>
            <consortium name="The Broad Institute Genome Sequencing Center for Infectious Disease"/>
            <person name="Wu L."/>
            <person name="Ma J."/>
        </authorList>
    </citation>
    <scope>NUCLEOTIDE SEQUENCE [LARGE SCALE GENOMIC DNA]</scope>
    <source>
        <strain evidence="2">CGMCC 4.1469</strain>
    </source>
</reference>
<accession>A0ABW0KUP5</accession>
<sequence>MDVSADWASGSSGAAILDAYGNAIGHVARIRPLLGSQLASEAGNGKATIPTLMTLSEAIPASVVLSLIGKDSQ</sequence>
<keyword evidence="2" id="KW-1185">Reference proteome</keyword>
<evidence type="ECO:0000313" key="2">
    <source>
        <dbReference type="Proteomes" id="UP001596052"/>
    </source>
</evidence>
<gene>
    <name evidence="1" type="ORF">ACFQDI_16460</name>
</gene>
<dbReference type="Proteomes" id="UP001596052">
    <property type="component" value="Unassembled WGS sequence"/>
</dbReference>
<organism evidence="1 2">
    <name type="scientific">Prosthecobacter fluviatilis</name>
    <dbReference type="NCBI Taxonomy" id="445931"/>
    <lineage>
        <taxon>Bacteria</taxon>
        <taxon>Pseudomonadati</taxon>
        <taxon>Verrucomicrobiota</taxon>
        <taxon>Verrucomicrobiia</taxon>
        <taxon>Verrucomicrobiales</taxon>
        <taxon>Verrucomicrobiaceae</taxon>
        <taxon>Prosthecobacter</taxon>
    </lineage>
</organism>
<comment type="caution">
    <text evidence="1">The sequence shown here is derived from an EMBL/GenBank/DDBJ whole genome shotgun (WGS) entry which is preliminary data.</text>
</comment>
<dbReference type="EMBL" id="JBHSMQ010000006">
    <property type="protein sequence ID" value="MFC5456458.1"/>
    <property type="molecule type" value="Genomic_DNA"/>
</dbReference>
<evidence type="ECO:0000313" key="1">
    <source>
        <dbReference type="EMBL" id="MFC5456458.1"/>
    </source>
</evidence>
<proteinExistence type="predicted"/>
<protein>
    <submittedName>
        <fullName evidence="1">Uncharacterized protein</fullName>
    </submittedName>
</protein>